<feature type="transmembrane region" description="Helical" evidence="5">
    <location>
        <begin position="133"/>
        <end position="155"/>
    </location>
</feature>
<keyword evidence="5" id="KW-0812">Transmembrane</keyword>
<keyword evidence="2" id="KW-0732">Signal</keyword>
<organism evidence="7">
    <name type="scientific">Streptococcus salivarius</name>
    <dbReference type="NCBI Taxonomy" id="1304"/>
    <lineage>
        <taxon>Bacteria</taxon>
        <taxon>Bacillati</taxon>
        <taxon>Bacillota</taxon>
        <taxon>Bacilli</taxon>
        <taxon>Lactobacillales</taxon>
        <taxon>Streptococcaceae</taxon>
        <taxon>Streptococcus</taxon>
    </lineage>
</organism>
<keyword evidence="3" id="KW-0378">Hydrolase</keyword>
<feature type="region of interest" description="Disordered" evidence="4">
    <location>
        <begin position="211"/>
        <end position="293"/>
    </location>
</feature>
<evidence type="ECO:0000259" key="6">
    <source>
        <dbReference type="PROSITE" id="PS51109"/>
    </source>
</evidence>
<dbReference type="InterPro" id="IPR008006">
    <property type="entry name" value="Peptidase_M26_N_dom"/>
</dbReference>
<evidence type="ECO:0000256" key="5">
    <source>
        <dbReference type="SAM" id="Phobius"/>
    </source>
</evidence>
<dbReference type="GO" id="GO:0016020">
    <property type="term" value="C:membrane"/>
    <property type="evidence" value="ECO:0007669"/>
    <property type="project" value="InterPro"/>
</dbReference>
<feature type="compositionally biased region" description="Basic and acidic residues" evidence="4">
    <location>
        <begin position="237"/>
        <end position="246"/>
    </location>
</feature>
<dbReference type="PANTHER" id="PTHR48193:SF2">
    <property type="entry name" value="ZINC METALLOPROTEASE ZMPB"/>
    <property type="match status" value="1"/>
</dbReference>
<feature type="transmembrane region" description="Helical" evidence="5">
    <location>
        <begin position="108"/>
        <end position="126"/>
    </location>
</feature>
<dbReference type="NCBIfam" id="TIGR01167">
    <property type="entry name" value="LPXTG_anchor"/>
    <property type="match status" value="1"/>
</dbReference>
<dbReference type="GO" id="GO:0006508">
    <property type="term" value="P:proteolysis"/>
    <property type="evidence" value="ECO:0007669"/>
    <property type="project" value="UniProtKB-KW"/>
</dbReference>
<dbReference type="EMBL" id="MF497557">
    <property type="protein sequence ID" value="AVD96899.1"/>
    <property type="molecule type" value="Genomic_DNA"/>
</dbReference>
<dbReference type="Pfam" id="PF04650">
    <property type="entry name" value="YSIRK_signal"/>
    <property type="match status" value="1"/>
</dbReference>
<feature type="compositionally biased region" description="Basic and acidic residues" evidence="4">
    <location>
        <begin position="533"/>
        <end position="548"/>
    </location>
</feature>
<dbReference type="NCBIfam" id="TIGR01168">
    <property type="entry name" value="YSIRK_signal"/>
    <property type="match status" value="1"/>
</dbReference>
<keyword evidence="5" id="KW-0472">Membrane</keyword>
<evidence type="ECO:0000256" key="3">
    <source>
        <dbReference type="ARBA" id="ARBA00022801"/>
    </source>
</evidence>
<dbReference type="InterPro" id="IPR011505">
    <property type="entry name" value="Peptidase_M26_C_dom"/>
</dbReference>
<sequence>MKQANHVFEKVTKYAIRKLSVGVGPVAIGTFLLAGGLFVSKPVSADQVTSDASVHMAYVTENELTAEEQKQVVHAIPKEYQNEDTFYLVYKRKGDSQATLPQTGSSDWAATGLGLATATMAVLLFSKKHRKKIIGLVLIGAAGQSLLVPIEVLALQNKELQAYNQTLTVSNKEDLAKGVIAIDGYEYVGYLRYSAKPELEQPLENTLQGLESSIKEDNTVSQGTADRDSKGISWKKGTQEPGHEGEAAVQTANPEYTGPISAKGTQESGHEGEAAVQPANPDYTGPISANGTQEVGHEGEALVQPANPDYTGPISANGTQEVGHEGEALVQPANPDYTGPISANGTQEVGHEGEALVQPVAPEYTGPISANGTQEVGHEGEALVQPANPEYTGPISANGTQEVGHEGEALVQPANPEYTGPISANGTQEVGHEGEALVQPANPEYTGSISSDTTSANGTQEVGHEGEAWVQPANPEYTGPISANGTQETGHEGEALVQPANPEYTGPISANGTQEVGHEGEAAVQPANPDYTGKLEAKGTQESGHEGESLVQPENPVHTPVVGSITETETQAIDYPIEVITDDNKYVDEEVVEQEGKKGSQEIQKIYQTIDGVKVGEPTIVSGKVIEVPQPRKIRRGSKPLDGTTTEESIVELPFKEIVQEDDSLEKGTLQVVQEGQKGQNKITKVYKTFKGNKTAEEPTVTETVLVPVQDRIVRKGTKVSEKPVLTLTQIDKDDLGRSAKFSYQLTNPGSAAITTIKAVLKQDGQVVQTLDIPSTTLTADLTNLDYYKPYTLTTTMTFDRGNGEESQVLADQTIQLDLKKVELKDFARTDLIKYDNQTEVDETRLTAVPQDLTNYYLKLTSADQKTTYLAVKAIEETTVDGKAVYKVTAEADNLVQRDAQNHFAQTYSYYIEKPKASQANVYYDFAELVNAIQANPSGEFRLGQSMSARHVVPNGKSYITTEFTGKLLSDGDKRYAIYDLEHPLFNVINGGTIKNINFENVDINRSGQNQIATVGFNLKNKGLIEDVKVTGSITGNNDVAGIVNKIDEDGKIENVAFVGKIDSIGNNSTVGGIAGSNYMGFVNRAYVDATITAQNANASMLVPFVTYMLNSWKSGTKARVTNSVAKGVLDVKNTRNVGGIVAKTWPYGAVQDNVTYAKVIKGQEIFASNDVNDEDGGPYIKDLFGVIGYSSAEDGTGKDTKSPKKLKHLTKEEADKRVEGYKITADTFVSEPYALNTLNNASSQADFANIQDYNPAYKQAYKNIEKFQPFYNKDYIVYQANKLAKDHNLNTKEVLSVTPMNDSNFVTDLSAANKIIVHYADGTKDYFKLSESSEGLSNVKEYTVTDLGIKYTPNIVQKDHSSLINGIVNILKPIELQSDPIYQKLGRTGPNKVNAIKNLFLEESFEAVKTNLTTLVTKLVQNEDHQLNQSPAAQQVILDKVEKNKAALLLGLTYLNRYYGVKFDDVNIKEIMLFKPDFYGKNVDVLDRLIEIGSKENNISGSRTYDAFGEVLAKSTLSSDLTDFLNYNRKLFTTIDNMNDWFIDAAKDKVYVVEKASQNEGVGEHKYRVYDNLSRGLHRKMILPLLNLDKTEMFLISTYDTMSYGTANKYNTTLEKLKPEIDLAAQRQINYLDFWQRLAADNVKNKLFKDIVNPIWEGFYVWGHGWPGWPERYGQFKNSTEVYAPIREIYGPVGEYYGDNGAMAGAYAAIYDNPYDNRAKVTYVMSNMISEYGASAFTHETTHINDRIAYFGGFGRREGTDVEAYAQGMLQSPATQGHQGEYGALGLNMAFERENDGNQWYNTNPNKLNSREAIDRYMKGYNDTLMLLDSLEGEAVLSQGKQELNNAWFKKVDKQLRGNSKNQYDKVRALSDSEKAISLTSIDDLVDNNFMTNRGPGNGVYKPEDFSSAYVNVPMMSAIYGGNTSEGSPGAMSFKHNTFRLWGYYGYEKGFLGYATNKYKQEAKAAGKNTLGDDFIINKISDGQFNTLEDFKKAYFKEVKEKASHGLTTVTIDGTSVSSYDDLLALFKAAVAKDAASLKTDNNGNKSVSTSHTTKLKEAVYKKLLQETDSFTSSIFK</sequence>
<name>A0A2L1IQ50_STRSL</name>
<protein>
    <submittedName>
        <fullName evidence="7">G5 domain protein</fullName>
    </submittedName>
</protein>
<evidence type="ECO:0000256" key="4">
    <source>
        <dbReference type="SAM" id="MobiDB-lite"/>
    </source>
</evidence>
<dbReference type="GO" id="GO:0005576">
    <property type="term" value="C:extracellular region"/>
    <property type="evidence" value="ECO:0007669"/>
    <property type="project" value="InterPro"/>
</dbReference>
<feature type="compositionally biased region" description="Polar residues" evidence="4">
    <location>
        <begin position="445"/>
        <end position="460"/>
    </location>
</feature>
<dbReference type="Gene3D" id="2.20.230.10">
    <property type="entry name" value="Resuscitation-promoting factor rpfb"/>
    <property type="match status" value="2"/>
</dbReference>
<dbReference type="InterPro" id="IPR005877">
    <property type="entry name" value="YSIRK_signal_dom"/>
</dbReference>
<dbReference type="GO" id="GO:0004222">
    <property type="term" value="F:metalloendopeptidase activity"/>
    <property type="evidence" value="ECO:0007669"/>
    <property type="project" value="InterPro"/>
</dbReference>
<dbReference type="PANTHER" id="PTHR48193">
    <property type="entry name" value="ZINC METALLOPROTEASE ZMPB-RELATED"/>
    <property type="match status" value="1"/>
</dbReference>
<evidence type="ECO:0000256" key="2">
    <source>
        <dbReference type="ARBA" id="ARBA00022729"/>
    </source>
</evidence>
<evidence type="ECO:0000256" key="1">
    <source>
        <dbReference type="ARBA" id="ARBA00022670"/>
    </source>
</evidence>
<dbReference type="Pfam" id="PF07501">
    <property type="entry name" value="G5"/>
    <property type="match status" value="2"/>
</dbReference>
<dbReference type="InterPro" id="IPR053094">
    <property type="entry name" value="Zinc_metalloprotease_ZmpB"/>
</dbReference>
<proteinExistence type="predicted"/>
<feature type="domain" description="G5" evidence="6">
    <location>
        <begin position="559"/>
        <end position="640"/>
    </location>
</feature>
<dbReference type="InterPro" id="IPR011098">
    <property type="entry name" value="G5_dom"/>
</dbReference>
<dbReference type="SMART" id="SM01208">
    <property type="entry name" value="G5"/>
    <property type="match status" value="2"/>
</dbReference>
<dbReference type="GO" id="GO:0008270">
    <property type="term" value="F:zinc ion binding"/>
    <property type="evidence" value="ECO:0007669"/>
    <property type="project" value="InterPro"/>
</dbReference>
<feature type="transmembrane region" description="Helical" evidence="5">
    <location>
        <begin position="21"/>
        <end position="39"/>
    </location>
</feature>
<keyword evidence="5" id="KW-1133">Transmembrane helix</keyword>
<dbReference type="Pfam" id="PF05342">
    <property type="entry name" value="Peptidase_M26_N"/>
    <property type="match status" value="1"/>
</dbReference>
<dbReference type="PROSITE" id="PS51109">
    <property type="entry name" value="G5"/>
    <property type="match status" value="2"/>
</dbReference>
<feature type="region of interest" description="Disordered" evidence="4">
    <location>
        <begin position="413"/>
        <end position="557"/>
    </location>
</feature>
<dbReference type="Pfam" id="PF07580">
    <property type="entry name" value="Peptidase_M26_C"/>
    <property type="match status" value="1"/>
</dbReference>
<feature type="domain" description="G5" evidence="6">
    <location>
        <begin position="638"/>
        <end position="720"/>
    </location>
</feature>
<evidence type="ECO:0000313" key="7">
    <source>
        <dbReference type="EMBL" id="AVD96899.1"/>
    </source>
</evidence>
<dbReference type="RefSeq" id="WP_175057233.1">
    <property type="nucleotide sequence ID" value="NZ_LR793266.1"/>
</dbReference>
<keyword evidence="1" id="KW-0645">Protease</keyword>
<accession>A0A2L1IQ50</accession>
<reference evidence="7" key="1">
    <citation type="journal article" date="2018" name="Appl. Microbiol. Biotechnol.">
        <title>Surface proteins involved in the adhesion of Streptococcus salivarius to intestinal epithelial eukaryotic cells.</title>
        <authorList>
            <person name="Chaffanel F."/>
            <person name="Charron-Bourgoin F."/>
            <person name="Soligot C."/>
            <person name="Kebouchi M."/>
            <person name="Bertin S."/>
            <person name="Payot S."/>
            <person name="Le Roux Y."/>
            <person name="Leblond-Bourget N."/>
        </authorList>
    </citation>
    <scope>NUCLEOTIDE SEQUENCE</scope>
    <source>
        <strain evidence="7">L25</strain>
    </source>
</reference>
<dbReference type="Gene3D" id="2.160.20.110">
    <property type="match status" value="1"/>
</dbReference>